<gene>
    <name evidence="2" type="ORF">D2V08_15690</name>
</gene>
<protein>
    <submittedName>
        <fullName evidence="2">Glycosyltransferase</fullName>
    </submittedName>
</protein>
<dbReference type="OrthoDB" id="9785375at2"/>
<dbReference type="GO" id="GO:0016740">
    <property type="term" value="F:transferase activity"/>
    <property type="evidence" value="ECO:0007669"/>
    <property type="project" value="UniProtKB-KW"/>
</dbReference>
<dbReference type="AlphaFoldDB" id="A0A3A1N3N7"/>
<dbReference type="PANTHER" id="PTHR33604">
    <property type="entry name" value="OSJNBA0004B13.7 PROTEIN"/>
    <property type="match status" value="1"/>
</dbReference>
<dbReference type="InterPro" id="IPR029044">
    <property type="entry name" value="Nucleotide-diphossugar_trans"/>
</dbReference>
<dbReference type="EMBL" id="QXFH01000077">
    <property type="protein sequence ID" value="RIV30531.1"/>
    <property type="molecule type" value="Genomic_DNA"/>
</dbReference>
<feature type="domain" description="Glycosyltransferase 2-like" evidence="1">
    <location>
        <begin position="7"/>
        <end position="130"/>
    </location>
</feature>
<evidence type="ECO:0000313" key="2">
    <source>
        <dbReference type="EMBL" id="RIV30531.1"/>
    </source>
</evidence>
<dbReference type="InterPro" id="IPR001173">
    <property type="entry name" value="Glyco_trans_2-like"/>
</dbReference>
<comment type="caution">
    <text evidence="2">The sequence shown here is derived from an EMBL/GenBank/DDBJ whole genome shotgun (WGS) entry which is preliminary data.</text>
</comment>
<keyword evidence="2" id="KW-0808">Transferase</keyword>
<sequence>MNFNTPIVVVAYDREKSLARLLNSLKKANYPNSNIELIISIDFADNNNHVLEIANDFSWEHGKKTVVYHEENLGLRKHIIKCGDLSQEYGSVIILEDDLLVSPNFYNYTISALKFCESDDKIGGISLYNQQLNVHSKENFSPLEDGFDNWYLQYASSWGQAWSANQWKGFKAWYDLGHNLDNNVEVPNYVRRWSEKSWLKYYIAYLISKDKFFLYPRVALSTNFSDAGTHMLSDSTIYQVPVLCSVKKDYNFSKLNRSISVYDAFYENMLLHQQLNLKREDITIDLYGNKDIHRKYLLTSKILDYKIVQSFSKSIKPIDANIFFKMPGNELFLYDTESDAKNIHKKDATRAIIYNHKYISPKNALQVVWNYCRHLIRKIFSLFKIM</sequence>
<keyword evidence="3" id="KW-1185">Reference proteome</keyword>
<dbReference type="SUPFAM" id="SSF53448">
    <property type="entry name" value="Nucleotide-diphospho-sugar transferases"/>
    <property type="match status" value="1"/>
</dbReference>
<dbReference type="Gene3D" id="3.90.550.10">
    <property type="entry name" value="Spore Coat Polysaccharide Biosynthesis Protein SpsA, Chain A"/>
    <property type="match status" value="1"/>
</dbReference>
<dbReference type="RefSeq" id="WP_119609261.1">
    <property type="nucleotide sequence ID" value="NZ_QXFH01000077.1"/>
</dbReference>
<name>A0A3A1N3N7_9FLAO</name>
<dbReference type="Pfam" id="PF00535">
    <property type="entry name" value="Glycos_transf_2"/>
    <property type="match status" value="1"/>
</dbReference>
<organism evidence="2 3">
    <name type="scientific">Flagellimonas lutimaris</name>
    <dbReference type="NCBI Taxonomy" id="475082"/>
    <lineage>
        <taxon>Bacteria</taxon>
        <taxon>Pseudomonadati</taxon>
        <taxon>Bacteroidota</taxon>
        <taxon>Flavobacteriia</taxon>
        <taxon>Flavobacteriales</taxon>
        <taxon>Flavobacteriaceae</taxon>
        <taxon>Flagellimonas</taxon>
    </lineage>
</organism>
<proteinExistence type="predicted"/>
<accession>A0A3A1N3N7</accession>
<dbReference type="PANTHER" id="PTHR33604:SF3">
    <property type="entry name" value="OSJNBA0004B13.7 PROTEIN"/>
    <property type="match status" value="1"/>
</dbReference>
<dbReference type="Proteomes" id="UP000266067">
    <property type="component" value="Unassembled WGS sequence"/>
</dbReference>
<evidence type="ECO:0000259" key="1">
    <source>
        <dbReference type="Pfam" id="PF00535"/>
    </source>
</evidence>
<reference evidence="2 3" key="1">
    <citation type="submission" date="2018-08" db="EMBL/GenBank/DDBJ databases">
        <title>Proposal of Muricauda 72 sp.nov. and Muricauda NH166 sp.nov., isolated from seawater.</title>
        <authorList>
            <person name="Cheng H."/>
            <person name="Wu Y.-H."/>
            <person name="Guo L.-L."/>
            <person name="Xu X.-W."/>
        </authorList>
    </citation>
    <scope>NUCLEOTIDE SEQUENCE [LARGE SCALE GENOMIC DNA]</scope>
    <source>
        <strain evidence="2 3">KCTC 22173</strain>
    </source>
</reference>
<evidence type="ECO:0000313" key="3">
    <source>
        <dbReference type="Proteomes" id="UP000266067"/>
    </source>
</evidence>